<evidence type="ECO:0000313" key="1">
    <source>
        <dbReference type="EMBL" id="KAI9901007.1"/>
    </source>
</evidence>
<accession>A0ACC0V5G4</accession>
<keyword evidence="2" id="KW-1185">Reference proteome</keyword>
<evidence type="ECO:0000313" key="2">
    <source>
        <dbReference type="Proteomes" id="UP001163324"/>
    </source>
</evidence>
<dbReference type="Proteomes" id="UP001163324">
    <property type="component" value="Chromosome 3"/>
</dbReference>
<dbReference type="EMBL" id="CM047942">
    <property type="protein sequence ID" value="KAI9901007.1"/>
    <property type="molecule type" value="Genomic_DNA"/>
</dbReference>
<name>A0ACC0V5G4_9HYPO</name>
<sequence>MMTSPSQNVTLPDLEARWRWPRLVSPYLAEIGQECLKWSASFTAFDHETQNLIHEKGKLKELRSGCDLMHLFFMFDEYSDKATPQEILHQAEAIVAPLNTPDVTRPKGEWIGGEIARQFWLRLPDTATKTFRRRFWATWVDYVNSVVKQCEYRNQSRILDLDTFLTIRRHTSGAPSTIALCEMHCDIPNEIRQDPIIFEMETLAVDLIVIANDVLSYNKEQAVGDDEHNIVTILMHQHQLGVQDAMNMTGDLAGKKMDRFCDLYIQVPKYVGPIDLEVQTLVDGMAQCVSAVMHWSYESERYFGTRGMEIKTSRQVRLLPKVKVPETVGPVPVDDALLLVA</sequence>
<gene>
    <name evidence="1" type="ORF">N3K66_002824</name>
</gene>
<comment type="caution">
    <text evidence="1">The sequence shown here is derived from an EMBL/GenBank/DDBJ whole genome shotgun (WGS) entry which is preliminary data.</text>
</comment>
<protein>
    <submittedName>
        <fullName evidence="1">Uncharacterized protein</fullName>
    </submittedName>
</protein>
<proteinExistence type="predicted"/>
<organism evidence="1 2">
    <name type="scientific">Trichothecium roseum</name>
    <dbReference type="NCBI Taxonomy" id="47278"/>
    <lineage>
        <taxon>Eukaryota</taxon>
        <taxon>Fungi</taxon>
        <taxon>Dikarya</taxon>
        <taxon>Ascomycota</taxon>
        <taxon>Pezizomycotina</taxon>
        <taxon>Sordariomycetes</taxon>
        <taxon>Hypocreomycetidae</taxon>
        <taxon>Hypocreales</taxon>
        <taxon>Hypocreales incertae sedis</taxon>
        <taxon>Trichothecium</taxon>
    </lineage>
</organism>
<reference evidence="1" key="1">
    <citation type="submission" date="2022-10" db="EMBL/GenBank/DDBJ databases">
        <title>Complete Genome of Trichothecium roseum strain YXFP-22015, a Plant Pathogen Isolated from Citrus.</title>
        <authorList>
            <person name="Wang Y."/>
            <person name="Zhu L."/>
        </authorList>
    </citation>
    <scope>NUCLEOTIDE SEQUENCE</scope>
    <source>
        <strain evidence="1">YXFP-22015</strain>
    </source>
</reference>